<evidence type="ECO:0000313" key="5">
    <source>
        <dbReference type="EMBL" id="KGM32126.1"/>
    </source>
</evidence>
<evidence type="ECO:0000259" key="4">
    <source>
        <dbReference type="Pfam" id="PF13407"/>
    </source>
</evidence>
<accession>A0A0A0D059</accession>
<gene>
    <name evidence="5" type="ORF">P409_23190</name>
</gene>
<evidence type="ECO:0000256" key="2">
    <source>
        <dbReference type="ARBA" id="ARBA00007639"/>
    </source>
</evidence>
<dbReference type="SUPFAM" id="SSF53822">
    <property type="entry name" value="Periplasmic binding protein-like I"/>
    <property type="match status" value="1"/>
</dbReference>
<dbReference type="RefSeq" id="WP_034844290.1">
    <property type="nucleotide sequence ID" value="NZ_JANX01000371.1"/>
</dbReference>
<dbReference type="PROSITE" id="PS51318">
    <property type="entry name" value="TAT"/>
    <property type="match status" value="1"/>
</dbReference>
<name>A0A0A0D059_9PROT</name>
<organism evidence="5 6">
    <name type="scientific">Inquilinus limosus MP06</name>
    <dbReference type="NCBI Taxonomy" id="1398085"/>
    <lineage>
        <taxon>Bacteria</taxon>
        <taxon>Pseudomonadati</taxon>
        <taxon>Pseudomonadota</taxon>
        <taxon>Alphaproteobacteria</taxon>
        <taxon>Rhodospirillales</taxon>
        <taxon>Rhodospirillaceae</taxon>
        <taxon>Inquilinus</taxon>
    </lineage>
</organism>
<dbReference type="PANTHER" id="PTHR46847">
    <property type="entry name" value="D-ALLOSE-BINDING PERIPLASMIC PROTEIN-RELATED"/>
    <property type="match status" value="1"/>
</dbReference>
<feature type="domain" description="Periplasmic binding protein" evidence="4">
    <location>
        <begin position="38"/>
        <end position="296"/>
    </location>
</feature>
<comment type="caution">
    <text evidence="5">The sequence shown here is derived from an EMBL/GenBank/DDBJ whole genome shotgun (WGS) entry which is preliminary data.</text>
</comment>
<dbReference type="InterPro" id="IPR006311">
    <property type="entry name" value="TAT_signal"/>
</dbReference>
<dbReference type="Pfam" id="PF13407">
    <property type="entry name" value="Peripla_BP_4"/>
    <property type="match status" value="1"/>
</dbReference>
<evidence type="ECO:0000256" key="1">
    <source>
        <dbReference type="ARBA" id="ARBA00004196"/>
    </source>
</evidence>
<protein>
    <submittedName>
        <fullName evidence="5">Sugar ABC transporter substrate-binding protein</fullName>
    </submittedName>
</protein>
<dbReference type="PANTHER" id="PTHR46847:SF3">
    <property type="entry name" value="GALACTOFURANOSE-BINDING PROTEIN YTFQ"/>
    <property type="match status" value="1"/>
</dbReference>
<sequence>MNRRDLLKSTALALGAGVTLHLPAGWTPARAADKKWRIGFSQATTLEPWRVQFNKDIKAEAEKHPEVELLIADAEDKTEKQVADVENFIRQEVNALLISPKESAGLTGVVDKAIDAKIPVFVLDRNVDTQRYTQFIGGDNVVIGKAVGDFVVKALGGPGKAAGNVVEIWGGLGTQPAHDRSDGFHAVADKETGLKFLLDKQSADWKQNLAYDIMTTALRNFEKIDLVYGHNDPMAYGAYLAAKDAGREKEIKFVGVDGLPNEGVVWVNKGELAATFLYPTPGAEGLRQAVKLLKGETVEKAIVLPTMTITKENAPEILKQNGLM</sequence>
<dbReference type="InterPro" id="IPR028082">
    <property type="entry name" value="Peripla_BP_I"/>
</dbReference>
<dbReference type="Proteomes" id="UP000029995">
    <property type="component" value="Unassembled WGS sequence"/>
</dbReference>
<evidence type="ECO:0000256" key="3">
    <source>
        <dbReference type="ARBA" id="ARBA00022729"/>
    </source>
</evidence>
<proteinExistence type="inferred from homology"/>
<dbReference type="CDD" id="cd06308">
    <property type="entry name" value="PBP1_sensor_kinase-like"/>
    <property type="match status" value="1"/>
</dbReference>
<dbReference type="Gene3D" id="3.40.50.2300">
    <property type="match status" value="2"/>
</dbReference>
<comment type="similarity">
    <text evidence="2">Belongs to the bacterial solute-binding protein 2 family.</text>
</comment>
<keyword evidence="3" id="KW-0732">Signal</keyword>
<dbReference type="AlphaFoldDB" id="A0A0A0D059"/>
<dbReference type="GO" id="GO:0030313">
    <property type="term" value="C:cell envelope"/>
    <property type="evidence" value="ECO:0007669"/>
    <property type="project" value="UniProtKB-SubCell"/>
</dbReference>
<dbReference type="EMBL" id="JANX01000371">
    <property type="protein sequence ID" value="KGM32126.1"/>
    <property type="molecule type" value="Genomic_DNA"/>
</dbReference>
<evidence type="ECO:0000313" key="6">
    <source>
        <dbReference type="Proteomes" id="UP000029995"/>
    </source>
</evidence>
<dbReference type="OrthoDB" id="3837830at2"/>
<dbReference type="InterPro" id="IPR025997">
    <property type="entry name" value="SBP_2_dom"/>
</dbReference>
<dbReference type="GO" id="GO:0030246">
    <property type="term" value="F:carbohydrate binding"/>
    <property type="evidence" value="ECO:0007669"/>
    <property type="project" value="UniProtKB-ARBA"/>
</dbReference>
<reference evidence="5 6" key="1">
    <citation type="submission" date="2014-01" db="EMBL/GenBank/DDBJ databases">
        <title>Genome sequence determination for a cystic fibrosis isolate, Inquilinus limosus.</title>
        <authorList>
            <person name="Pino M."/>
            <person name="Di Conza J."/>
            <person name="Gutkind G."/>
        </authorList>
    </citation>
    <scope>NUCLEOTIDE SEQUENCE [LARGE SCALE GENOMIC DNA]</scope>
    <source>
        <strain evidence="5 6">MP06</strain>
    </source>
</reference>
<comment type="subcellular location">
    <subcellularLocation>
        <location evidence="1">Cell envelope</location>
    </subcellularLocation>
</comment>